<protein>
    <submittedName>
        <fullName evidence="2">Uncharacterized protein</fullName>
    </submittedName>
</protein>
<reference evidence="2" key="1">
    <citation type="journal article" date="2020" name="Fungal Divers.">
        <title>Resolving the Mortierellaceae phylogeny through synthesis of multi-gene phylogenetics and phylogenomics.</title>
        <authorList>
            <person name="Vandepol N."/>
            <person name="Liber J."/>
            <person name="Desiro A."/>
            <person name="Na H."/>
            <person name="Kennedy M."/>
            <person name="Barry K."/>
            <person name="Grigoriev I.V."/>
            <person name="Miller A.N."/>
            <person name="O'Donnell K."/>
            <person name="Stajich J.E."/>
            <person name="Bonito G."/>
        </authorList>
    </citation>
    <scope>NUCLEOTIDE SEQUENCE</scope>
    <source>
        <strain evidence="2">NRRL 28262</strain>
    </source>
</reference>
<evidence type="ECO:0000313" key="3">
    <source>
        <dbReference type="Proteomes" id="UP001194580"/>
    </source>
</evidence>
<evidence type="ECO:0000313" key="2">
    <source>
        <dbReference type="EMBL" id="KAG0271695.1"/>
    </source>
</evidence>
<gene>
    <name evidence="2" type="ORF">BGZ95_000456</name>
</gene>
<dbReference type="Proteomes" id="UP001194580">
    <property type="component" value="Unassembled WGS sequence"/>
</dbReference>
<feature type="non-terminal residue" evidence="2">
    <location>
        <position position="185"/>
    </location>
</feature>
<feature type="region of interest" description="Disordered" evidence="1">
    <location>
        <begin position="1"/>
        <end position="20"/>
    </location>
</feature>
<name>A0AAD4D8M9_9FUNG</name>
<dbReference type="EMBL" id="JAAAIL010001084">
    <property type="protein sequence ID" value="KAG0271695.1"/>
    <property type="molecule type" value="Genomic_DNA"/>
</dbReference>
<accession>A0AAD4D8M9</accession>
<keyword evidence="3" id="KW-1185">Reference proteome</keyword>
<dbReference type="AlphaFoldDB" id="A0AAD4D8M9"/>
<comment type="caution">
    <text evidence="2">The sequence shown here is derived from an EMBL/GenBank/DDBJ whole genome shotgun (WGS) entry which is preliminary data.</text>
</comment>
<organism evidence="2 3">
    <name type="scientific">Linnemannia exigua</name>
    <dbReference type="NCBI Taxonomy" id="604196"/>
    <lineage>
        <taxon>Eukaryota</taxon>
        <taxon>Fungi</taxon>
        <taxon>Fungi incertae sedis</taxon>
        <taxon>Mucoromycota</taxon>
        <taxon>Mortierellomycotina</taxon>
        <taxon>Mortierellomycetes</taxon>
        <taxon>Mortierellales</taxon>
        <taxon>Mortierellaceae</taxon>
        <taxon>Linnemannia</taxon>
    </lineage>
</organism>
<evidence type="ECO:0000256" key="1">
    <source>
        <dbReference type="SAM" id="MobiDB-lite"/>
    </source>
</evidence>
<proteinExistence type="predicted"/>
<sequence>MTTSKEETPSGLPRPSTASRFPKLEEAYRKLFRSPIAKNDRTVFNALATIQFGTIELIVPLDRQGGAPKLNIATTTTTATTSATTIPVGDSLSTIPSSAASLAQLSLFPQNVAAPSLHVALPPQGTRLATTTQLAYLNQLIRTQPSPSSDDTSASTSAEASLQASIDFVLQDQEEQSRISEITIK</sequence>